<dbReference type="SUPFAM" id="SSF54791">
    <property type="entry name" value="Eukaryotic type KH-domain (KH-domain type I)"/>
    <property type="match status" value="1"/>
</dbReference>
<proteinExistence type="predicted"/>
<dbReference type="OrthoDB" id="277832at2759"/>
<dbReference type="GO" id="GO:0006307">
    <property type="term" value="P:DNA alkylation repair"/>
    <property type="evidence" value="ECO:0007669"/>
    <property type="project" value="InterPro"/>
</dbReference>
<dbReference type="Gene3D" id="3.90.1140.10">
    <property type="entry name" value="Cyclic phosphodiesterase"/>
    <property type="match status" value="1"/>
</dbReference>
<dbReference type="eggNOG" id="KOG4155">
    <property type="taxonomic scope" value="Eukaryota"/>
</dbReference>
<dbReference type="InterPro" id="IPR036612">
    <property type="entry name" value="KH_dom_type_1_sf"/>
</dbReference>
<dbReference type="InterPro" id="IPR019510">
    <property type="entry name" value="AKAP7-like_phosphoesterase"/>
</dbReference>
<sequence>MFAAVIAAGGESRMIVCRSLFRINLLSRERANTCVKSKPLVYFQKCNFSSGLRCKSKMEAGKGRKINFDRNKRNNVTQTWRDVSTQPNLVECESSNREPVGPAIEVSKNDGKLAPPNNHSVAVEIGSSLIHFIKGKGRGAREEIERETGVKLIFPSSKQGDSIIIEGNSAESVTKASEKIQIVVDKAVNSRELDYSHFVSLPLAVHPGLVDKLVNFQNTILGITASDKEKNPDSDTGGETSDKEVKDQQSEKADARNKINTTSDQNSEKAPLVAVELKAEDAGTSRKVNVTDIPLVRYSPKESKATVSDTISSKLKESGIDKSIFIKPKTFHLTVLMLKLWNKDRVKTAAEVLQNVSSKVMDALENRPISIRLKGLDRMRGSLAKASVIYAPVEEIGDEGRLLRACEVITDAFVEAGLVVEKDIGQKLKLHATLMNARHRKRKDRTRKFESFDARGIFDMYGSEEWGEYPINEAHLSQRFVFDDNGYYHCCASIPFPQQHATAD</sequence>
<organism evidence="5 6">
    <name type="scientific">Erythranthe guttata</name>
    <name type="common">Yellow monkey flower</name>
    <name type="synonym">Mimulus guttatus</name>
    <dbReference type="NCBI Taxonomy" id="4155"/>
    <lineage>
        <taxon>Eukaryota</taxon>
        <taxon>Viridiplantae</taxon>
        <taxon>Streptophyta</taxon>
        <taxon>Embryophyta</taxon>
        <taxon>Tracheophyta</taxon>
        <taxon>Spermatophyta</taxon>
        <taxon>Magnoliopsida</taxon>
        <taxon>eudicotyledons</taxon>
        <taxon>Gunneridae</taxon>
        <taxon>Pentapetalae</taxon>
        <taxon>asterids</taxon>
        <taxon>lamiids</taxon>
        <taxon>Lamiales</taxon>
        <taxon>Phrymaceae</taxon>
        <taxon>Erythranthe</taxon>
    </lineage>
</organism>
<evidence type="ECO:0000256" key="1">
    <source>
        <dbReference type="PROSITE-ProRule" id="PRU00117"/>
    </source>
</evidence>
<dbReference type="PANTHER" id="PTHR13360:SF1">
    <property type="entry name" value="ACTIVATING SIGNAL COINTEGRATOR 1 COMPLEX SUBUNIT 1"/>
    <property type="match status" value="1"/>
</dbReference>
<dbReference type="Gene3D" id="3.30.1370.10">
    <property type="entry name" value="K Homology domain, type 1"/>
    <property type="match status" value="1"/>
</dbReference>
<feature type="domain" description="K Homology" evidence="3">
    <location>
        <begin position="123"/>
        <end position="181"/>
    </location>
</feature>
<keyword evidence="6" id="KW-1185">Reference proteome</keyword>
<evidence type="ECO:0000259" key="4">
    <source>
        <dbReference type="Pfam" id="PF10469"/>
    </source>
</evidence>
<feature type="region of interest" description="Disordered" evidence="2">
    <location>
        <begin position="226"/>
        <end position="270"/>
    </location>
</feature>
<feature type="domain" description="A-kinase anchor protein 7-like phosphoesterase" evidence="4">
    <location>
        <begin position="309"/>
        <end position="496"/>
    </location>
</feature>
<evidence type="ECO:0000313" key="6">
    <source>
        <dbReference type="Proteomes" id="UP000030748"/>
    </source>
</evidence>
<evidence type="ECO:0000313" key="5">
    <source>
        <dbReference type="EMBL" id="EYU21480.1"/>
    </source>
</evidence>
<gene>
    <name evidence="5" type="ORF">MIMGU_mgv1a004915mg</name>
</gene>
<protein>
    <recommendedName>
        <fullName evidence="7">K Homology domain-containing protein</fullName>
    </recommendedName>
</protein>
<dbReference type="InterPro" id="IPR004088">
    <property type="entry name" value="KH_dom_type_1"/>
</dbReference>
<evidence type="ECO:0008006" key="7">
    <source>
        <dbReference type="Google" id="ProtNLM"/>
    </source>
</evidence>
<dbReference type="GO" id="GO:0006355">
    <property type="term" value="P:regulation of DNA-templated transcription"/>
    <property type="evidence" value="ECO:0000318"/>
    <property type="project" value="GO_Central"/>
</dbReference>
<dbReference type="EMBL" id="KI632223">
    <property type="protein sequence ID" value="EYU21480.1"/>
    <property type="molecule type" value="Genomic_DNA"/>
</dbReference>
<dbReference type="eggNOG" id="KOG2814">
    <property type="taxonomic scope" value="Eukaryota"/>
</dbReference>
<dbReference type="GO" id="GO:0003723">
    <property type="term" value="F:RNA binding"/>
    <property type="evidence" value="ECO:0007669"/>
    <property type="project" value="UniProtKB-UniRule"/>
</dbReference>
<dbReference type="PANTHER" id="PTHR13360">
    <property type="entry name" value="ACTIVATING SIGNAL COINTEGRATOR 1 COMPLEX SUBUNIT 1"/>
    <property type="match status" value="1"/>
</dbReference>
<dbReference type="GO" id="GO:0005634">
    <property type="term" value="C:nucleus"/>
    <property type="evidence" value="ECO:0000318"/>
    <property type="project" value="GO_Central"/>
</dbReference>
<dbReference type="InterPro" id="IPR009210">
    <property type="entry name" value="ASCC1"/>
</dbReference>
<reference evidence="5 6" key="1">
    <citation type="journal article" date="2013" name="Proc. Natl. Acad. Sci. U.S.A.">
        <title>Fine-scale variation in meiotic recombination in Mimulus inferred from population shotgun sequencing.</title>
        <authorList>
            <person name="Hellsten U."/>
            <person name="Wright K.M."/>
            <person name="Jenkins J."/>
            <person name="Shu S."/>
            <person name="Yuan Y."/>
            <person name="Wessler S.R."/>
            <person name="Schmutz J."/>
            <person name="Willis J.H."/>
            <person name="Rokhsar D.S."/>
        </authorList>
    </citation>
    <scope>NUCLEOTIDE SEQUENCE [LARGE SCALE GENOMIC DNA]</scope>
    <source>
        <strain evidence="6">cv. DUN x IM62</strain>
    </source>
</reference>
<dbReference type="KEGG" id="egt:105976056"/>
<feature type="compositionally biased region" description="Basic and acidic residues" evidence="2">
    <location>
        <begin position="240"/>
        <end position="257"/>
    </location>
</feature>
<dbReference type="Proteomes" id="UP000030748">
    <property type="component" value="Unassembled WGS sequence"/>
</dbReference>
<evidence type="ECO:0000256" key="2">
    <source>
        <dbReference type="SAM" id="MobiDB-lite"/>
    </source>
</evidence>
<keyword evidence="1" id="KW-0694">RNA-binding</keyword>
<name>A0A022Q4Q5_ERYGU</name>
<evidence type="ECO:0000259" key="3">
    <source>
        <dbReference type="Pfam" id="PF00013"/>
    </source>
</evidence>
<dbReference type="AlphaFoldDB" id="A0A022Q4Q5"/>
<dbReference type="OMA" id="HCCASIS"/>
<dbReference type="STRING" id="4155.A0A022Q4Q5"/>
<accession>A0A022Q4Q5</accession>
<dbReference type="InterPro" id="IPR009097">
    <property type="entry name" value="Cyclic_Pdiesterase"/>
</dbReference>
<dbReference type="Pfam" id="PF10469">
    <property type="entry name" value="AKAP7_NLS"/>
    <property type="match status" value="1"/>
</dbReference>
<dbReference type="PROSITE" id="PS50084">
    <property type="entry name" value="KH_TYPE_1"/>
    <property type="match status" value="1"/>
</dbReference>
<dbReference type="SUPFAM" id="SSF55144">
    <property type="entry name" value="LigT-like"/>
    <property type="match status" value="1"/>
</dbReference>
<dbReference type="Pfam" id="PF00013">
    <property type="entry name" value="KH_1"/>
    <property type="match status" value="1"/>
</dbReference>